<dbReference type="Proteomes" id="UP001370490">
    <property type="component" value="Unassembled WGS sequence"/>
</dbReference>
<accession>A0AAN8UPQ1</accession>
<name>A0AAN8UPQ1_9MAGN</name>
<comment type="caution">
    <text evidence="1">The sequence shown here is derived from an EMBL/GenBank/DDBJ whole genome shotgun (WGS) entry which is preliminary data.</text>
</comment>
<protein>
    <submittedName>
        <fullName evidence="1">Uncharacterized protein</fullName>
    </submittedName>
</protein>
<proteinExistence type="predicted"/>
<gene>
    <name evidence="1" type="ORF">RJ641_020768</name>
</gene>
<dbReference type="AlphaFoldDB" id="A0AAN8UPQ1"/>
<reference evidence="1 2" key="1">
    <citation type="submission" date="2023-12" db="EMBL/GenBank/DDBJ databases">
        <title>A high-quality genome assembly for Dillenia turbinata (Dilleniales).</title>
        <authorList>
            <person name="Chanderbali A."/>
        </authorList>
    </citation>
    <scope>NUCLEOTIDE SEQUENCE [LARGE SCALE GENOMIC DNA]</scope>
    <source>
        <strain evidence="1">LSX21</strain>
        <tissue evidence="1">Leaf</tissue>
    </source>
</reference>
<evidence type="ECO:0000313" key="2">
    <source>
        <dbReference type="Proteomes" id="UP001370490"/>
    </source>
</evidence>
<evidence type="ECO:0000313" key="1">
    <source>
        <dbReference type="EMBL" id="KAK6915651.1"/>
    </source>
</evidence>
<dbReference type="EMBL" id="JBAMMX010000025">
    <property type="protein sequence ID" value="KAK6915651.1"/>
    <property type="molecule type" value="Genomic_DNA"/>
</dbReference>
<sequence length="96" mass="10153">MADAEVKEKRILVAVDEGDGVSTASFLTIPKLPSNFSTPSNLALRILPSMAQVGENLAKAISGNKRYLLSSDIIATMDGYNDEVANAVIGKASKKN</sequence>
<organism evidence="1 2">
    <name type="scientific">Dillenia turbinata</name>
    <dbReference type="NCBI Taxonomy" id="194707"/>
    <lineage>
        <taxon>Eukaryota</taxon>
        <taxon>Viridiplantae</taxon>
        <taxon>Streptophyta</taxon>
        <taxon>Embryophyta</taxon>
        <taxon>Tracheophyta</taxon>
        <taxon>Spermatophyta</taxon>
        <taxon>Magnoliopsida</taxon>
        <taxon>eudicotyledons</taxon>
        <taxon>Gunneridae</taxon>
        <taxon>Pentapetalae</taxon>
        <taxon>Dilleniales</taxon>
        <taxon>Dilleniaceae</taxon>
        <taxon>Dillenia</taxon>
    </lineage>
</organism>
<keyword evidence="2" id="KW-1185">Reference proteome</keyword>